<accession>A0AA39Z2V6</accession>
<dbReference type="GO" id="GO:0140359">
    <property type="term" value="F:ABC-type transporter activity"/>
    <property type="evidence" value="ECO:0007669"/>
    <property type="project" value="InterPro"/>
</dbReference>
<evidence type="ECO:0000256" key="4">
    <source>
        <dbReference type="ARBA" id="ARBA00022692"/>
    </source>
</evidence>
<proteinExistence type="inferred from homology"/>
<dbReference type="InterPro" id="IPR017871">
    <property type="entry name" value="ABC_transporter-like_CS"/>
</dbReference>
<feature type="transmembrane region" description="Helical" evidence="11">
    <location>
        <begin position="890"/>
        <end position="909"/>
    </location>
</feature>
<dbReference type="InterPro" id="IPR013525">
    <property type="entry name" value="ABC2_TM"/>
</dbReference>
<dbReference type="FunFam" id="3.40.50.300:FF:000054">
    <property type="entry name" value="ABC multidrug transporter atrF"/>
    <property type="match status" value="1"/>
</dbReference>
<dbReference type="GO" id="GO:0016020">
    <property type="term" value="C:membrane"/>
    <property type="evidence" value="ECO:0007669"/>
    <property type="project" value="UniProtKB-SubCell"/>
</dbReference>
<dbReference type="Pfam" id="PF06422">
    <property type="entry name" value="PDR_CDR"/>
    <property type="match status" value="1"/>
</dbReference>
<feature type="region of interest" description="Disordered" evidence="10">
    <location>
        <begin position="337"/>
        <end position="376"/>
    </location>
</feature>
<evidence type="ECO:0000256" key="11">
    <source>
        <dbReference type="SAM" id="Phobius"/>
    </source>
</evidence>
<evidence type="ECO:0000256" key="10">
    <source>
        <dbReference type="SAM" id="MobiDB-lite"/>
    </source>
</evidence>
<feature type="transmembrane region" description="Helical" evidence="11">
    <location>
        <begin position="997"/>
        <end position="1018"/>
    </location>
</feature>
<dbReference type="Proteomes" id="UP001175001">
    <property type="component" value="Unassembled WGS sequence"/>
</dbReference>
<reference evidence="13" key="1">
    <citation type="submission" date="2023-06" db="EMBL/GenBank/DDBJ databases">
        <title>Multi-omics analyses reveal the molecular pathogenesis toolkit of Lasiodiplodia hormozganensis, a cross-kingdom pathogen.</title>
        <authorList>
            <person name="Felix C."/>
            <person name="Meneses R."/>
            <person name="Goncalves M.F.M."/>
            <person name="Tilleman L."/>
            <person name="Duarte A.S."/>
            <person name="Jorrin-Novo J.V."/>
            <person name="Van De Peer Y."/>
            <person name="Deforce D."/>
            <person name="Van Nieuwerburgh F."/>
            <person name="Esteves A.C."/>
            <person name="Alves A."/>
        </authorList>
    </citation>
    <scope>NUCLEOTIDE SEQUENCE</scope>
    <source>
        <strain evidence="13">CBS 339.90</strain>
    </source>
</reference>
<evidence type="ECO:0000256" key="2">
    <source>
        <dbReference type="ARBA" id="ARBA00006012"/>
    </source>
</evidence>
<feature type="compositionally biased region" description="Polar residues" evidence="10">
    <location>
        <begin position="108"/>
        <end position="130"/>
    </location>
</feature>
<feature type="transmembrane region" description="Helical" evidence="11">
    <location>
        <begin position="930"/>
        <end position="958"/>
    </location>
</feature>
<gene>
    <name evidence="13" type="primary">abcG11_0</name>
    <name evidence="13" type="ORF">DIS24_g1412</name>
</gene>
<dbReference type="PANTHER" id="PTHR19241">
    <property type="entry name" value="ATP-BINDING CASSETTE TRANSPORTER"/>
    <property type="match status" value="1"/>
</dbReference>
<feature type="transmembrane region" description="Helical" evidence="11">
    <location>
        <begin position="1107"/>
        <end position="1124"/>
    </location>
</feature>
<dbReference type="Pfam" id="PF01061">
    <property type="entry name" value="ABC2_membrane"/>
    <property type="match status" value="2"/>
</dbReference>
<evidence type="ECO:0000313" key="13">
    <source>
        <dbReference type="EMBL" id="KAK0663123.1"/>
    </source>
</evidence>
<comment type="caution">
    <text evidence="13">The sequence shown here is derived from an EMBL/GenBank/DDBJ whole genome shotgun (WGS) entry which is preliminary data.</text>
</comment>
<dbReference type="CDD" id="cd03232">
    <property type="entry name" value="ABCG_PDR_domain2"/>
    <property type="match status" value="1"/>
</dbReference>
<evidence type="ECO:0000256" key="1">
    <source>
        <dbReference type="ARBA" id="ARBA00004141"/>
    </source>
</evidence>
<evidence type="ECO:0000256" key="9">
    <source>
        <dbReference type="SAM" id="Coils"/>
    </source>
</evidence>
<feature type="transmembrane region" description="Helical" evidence="11">
    <location>
        <begin position="964"/>
        <end position="985"/>
    </location>
</feature>
<dbReference type="Pfam" id="PF19055">
    <property type="entry name" value="ABC2_membrane_7"/>
    <property type="match status" value="1"/>
</dbReference>
<feature type="transmembrane region" description="Helical" evidence="11">
    <location>
        <begin position="1785"/>
        <end position="1806"/>
    </location>
</feature>
<feature type="transmembrane region" description="Helical" evidence="11">
    <location>
        <begin position="1525"/>
        <end position="1542"/>
    </location>
</feature>
<feature type="compositionally biased region" description="Basic and acidic residues" evidence="10">
    <location>
        <begin position="87"/>
        <end position="105"/>
    </location>
</feature>
<dbReference type="SMART" id="SM00382">
    <property type="entry name" value="AAA"/>
    <property type="match status" value="2"/>
</dbReference>
<dbReference type="InterPro" id="IPR034003">
    <property type="entry name" value="ABCG_PDR_2"/>
</dbReference>
<feature type="compositionally biased region" description="Basic and acidic residues" evidence="10">
    <location>
        <begin position="345"/>
        <end position="354"/>
    </location>
</feature>
<feature type="transmembrane region" description="Helical" evidence="11">
    <location>
        <begin position="1661"/>
        <end position="1681"/>
    </location>
</feature>
<dbReference type="PROSITE" id="PS00211">
    <property type="entry name" value="ABC_TRANSPORTER_1"/>
    <property type="match status" value="1"/>
</dbReference>
<dbReference type="GO" id="GO:0005524">
    <property type="term" value="F:ATP binding"/>
    <property type="evidence" value="ECO:0007669"/>
    <property type="project" value="UniProtKB-KW"/>
</dbReference>
<comment type="subcellular location">
    <subcellularLocation>
        <location evidence="1">Membrane</location>
        <topology evidence="1">Multi-pass membrane protein</topology>
    </subcellularLocation>
</comment>
<dbReference type="Gene3D" id="3.40.50.300">
    <property type="entry name" value="P-loop containing nucleotide triphosphate hydrolases"/>
    <property type="match status" value="2"/>
</dbReference>
<feature type="region of interest" description="Disordered" evidence="10">
    <location>
        <begin position="250"/>
        <end position="308"/>
    </location>
</feature>
<keyword evidence="9" id="KW-0175">Coiled coil</keyword>
<feature type="coiled-coil region" evidence="9">
    <location>
        <begin position="1140"/>
        <end position="1170"/>
    </location>
</feature>
<dbReference type="SUPFAM" id="SSF52540">
    <property type="entry name" value="P-loop containing nucleoside triphosphate hydrolases"/>
    <property type="match status" value="2"/>
</dbReference>
<keyword evidence="7 11" id="KW-1133">Transmembrane helix</keyword>
<evidence type="ECO:0000256" key="7">
    <source>
        <dbReference type="ARBA" id="ARBA00022989"/>
    </source>
</evidence>
<evidence type="ECO:0000256" key="5">
    <source>
        <dbReference type="ARBA" id="ARBA00022741"/>
    </source>
</evidence>
<dbReference type="InterPro" id="IPR034001">
    <property type="entry name" value="ABCG_PDR_1"/>
</dbReference>
<dbReference type="InterPro" id="IPR043926">
    <property type="entry name" value="ABCG_dom"/>
</dbReference>
<keyword evidence="14" id="KW-1185">Reference proteome</keyword>
<dbReference type="Pfam" id="PF00005">
    <property type="entry name" value="ABC_tran"/>
    <property type="match status" value="2"/>
</dbReference>
<dbReference type="PROSITE" id="PS50893">
    <property type="entry name" value="ABC_TRANSPORTER_2"/>
    <property type="match status" value="2"/>
</dbReference>
<feature type="transmembrane region" description="Helical" evidence="11">
    <location>
        <begin position="1024"/>
        <end position="1043"/>
    </location>
</feature>
<keyword evidence="8 11" id="KW-0472">Membrane</keyword>
<dbReference type="InterPro" id="IPR003439">
    <property type="entry name" value="ABC_transporter-like_ATP-bd"/>
</dbReference>
<dbReference type="EMBL" id="JAUJDW010000004">
    <property type="protein sequence ID" value="KAK0663123.1"/>
    <property type="molecule type" value="Genomic_DNA"/>
</dbReference>
<dbReference type="GO" id="GO:0016887">
    <property type="term" value="F:ATP hydrolysis activity"/>
    <property type="evidence" value="ECO:0007669"/>
    <property type="project" value="InterPro"/>
</dbReference>
<feature type="transmembrane region" description="Helical" evidence="11">
    <location>
        <begin position="1633"/>
        <end position="1655"/>
    </location>
</feature>
<feature type="transmembrane region" description="Helical" evidence="11">
    <location>
        <begin position="855"/>
        <end position="878"/>
    </location>
</feature>
<evidence type="ECO:0000259" key="12">
    <source>
        <dbReference type="PROSITE" id="PS50893"/>
    </source>
</evidence>
<evidence type="ECO:0000256" key="8">
    <source>
        <dbReference type="ARBA" id="ARBA00023136"/>
    </source>
</evidence>
<dbReference type="CDD" id="cd03233">
    <property type="entry name" value="ABCG_PDR_domain1"/>
    <property type="match status" value="1"/>
</dbReference>
<evidence type="ECO:0000313" key="14">
    <source>
        <dbReference type="Proteomes" id="UP001175001"/>
    </source>
</evidence>
<keyword evidence="4 11" id="KW-0812">Transmembrane</keyword>
<feature type="region of interest" description="Disordered" evidence="10">
    <location>
        <begin position="63"/>
        <end position="130"/>
    </location>
</feature>
<feature type="domain" description="ABC transporter" evidence="12">
    <location>
        <begin position="1182"/>
        <end position="1427"/>
    </location>
</feature>
<evidence type="ECO:0000256" key="6">
    <source>
        <dbReference type="ARBA" id="ARBA00022840"/>
    </source>
</evidence>
<dbReference type="InterPro" id="IPR029481">
    <property type="entry name" value="ABC_trans_N"/>
</dbReference>
<keyword evidence="6" id="KW-0067">ATP-binding</keyword>
<keyword evidence="3" id="KW-0813">Transport</keyword>
<dbReference type="InterPro" id="IPR003593">
    <property type="entry name" value="AAA+_ATPase"/>
</dbReference>
<feature type="transmembrane region" description="Helical" evidence="11">
    <location>
        <begin position="1549"/>
        <end position="1570"/>
    </location>
</feature>
<dbReference type="InterPro" id="IPR027417">
    <property type="entry name" value="P-loop_NTPase"/>
</dbReference>
<dbReference type="FunFam" id="3.40.50.300:FF:001010">
    <property type="entry name" value="ABC multidrug transporter (Eurofung)"/>
    <property type="match status" value="1"/>
</dbReference>
<evidence type="ECO:0000256" key="3">
    <source>
        <dbReference type="ARBA" id="ARBA00022448"/>
    </source>
</evidence>
<organism evidence="13 14">
    <name type="scientific">Lasiodiplodia hormozganensis</name>
    <dbReference type="NCBI Taxonomy" id="869390"/>
    <lineage>
        <taxon>Eukaryota</taxon>
        <taxon>Fungi</taxon>
        <taxon>Dikarya</taxon>
        <taxon>Ascomycota</taxon>
        <taxon>Pezizomycotina</taxon>
        <taxon>Dothideomycetes</taxon>
        <taxon>Dothideomycetes incertae sedis</taxon>
        <taxon>Botryosphaeriales</taxon>
        <taxon>Botryosphaeriaceae</taxon>
        <taxon>Lasiodiplodia</taxon>
    </lineage>
</organism>
<feature type="transmembrane region" description="Helical" evidence="11">
    <location>
        <begin position="1595"/>
        <end position="1621"/>
    </location>
</feature>
<feature type="domain" description="ABC transporter" evidence="12">
    <location>
        <begin position="487"/>
        <end position="745"/>
    </location>
</feature>
<protein>
    <submittedName>
        <fullName evidence="13">ABC transporter G family member 11</fullName>
    </submittedName>
</protein>
<name>A0AA39Z2V6_9PEZI</name>
<dbReference type="Pfam" id="PF14510">
    <property type="entry name" value="ABC_trans_N"/>
    <property type="match status" value="1"/>
</dbReference>
<keyword evidence="5" id="KW-0547">Nucleotide-binding</keyword>
<dbReference type="InterPro" id="IPR010929">
    <property type="entry name" value="PDR_CDR_ABC"/>
</dbReference>
<feature type="compositionally biased region" description="Polar residues" evidence="10">
    <location>
        <begin position="267"/>
        <end position="278"/>
    </location>
</feature>
<sequence>MDRLDPEQLQAEAIRRLSQQSEGLDPSTIQIISQEGEELDPSTIQMLSQQGGGLDPSMIQMFVSSPNGGGDMNETRSVHTTYSETRSVVHSETRSVIRSESRSELHGSGSQSELRLHSSGSHSILRTGSQSALRNESFSADSLSELHASNSSSQLRESGSQSALRSGSVTAFQSSGSLAAVNESDDHAAADAQLALQAANAHALLQGSESVSEFRDARQGSEDATLATKSSTFALSGGNASDADIISNSAARQGSTSVSVSARPDSQDASTTLHTANSAYFDADSSAGRHGSTSMSVSARPDSQDASTTLHTANSAYFDTANNAGVAAAAGAAAITASQPQEQAEPAHEYRSVVKSDANSVPSEKPNSDADGVTLNSKSSVVHVNDGINVARAEHDFQELSRELSRLSRSQSKKHKAGATDIEKVASVSEESDQEPFDLEAVLRGRRGEEEEAGIKSKKVGVIWEGLTVRGIGGVKNYVKTFPQAFVSFFNVYETAKNIIGVGKKGREFDILKDFRGVAKPGEMVLVLGRPGSGCTSFLKVIANQRFGYTDVSGEVLYGPFDAATFEKRYRGEAVYNQEDDIHHPTLTVGQTLDFALETKVPGARPAGLSRQDFKQRVIDMLLKMFNIEHTKNTIVGNPFVRGVSGGERKRVSIAEMMITNACICSWDNSTRGLDASTALDYAKSLRILTDIHQVTTFVSLYQASESIYKVFDKVMVIDSGRCVYYGAANEARAYFEGLGFLEKPRQTTPDYLTGCTDPFEREFKPGHSADNVPSTPEGLAEAYKKSDIAARMDRDMEEYRGVINQEKQTWDDFQTAVTQSKRHASKRSVYTIPFYLQVWALMRRQFFLKWQDKFSLTVSWLTSIVVAIILGTVWLKLPTTSAGAFTRGGLLFISLLFNAFEAFSELASTMTGRPIINKHRAYTFHRPSALWIAQIMVDTVFASAKILVFSIMVYFMCGLVLDAGAFFTFVLIIISGYLSMTLFFRTVGCLCPDFDVAIRLAATIITFFVLTSGYLIQWQSEQVWLRWIFYINALGLGFSSLMMNEFKRLTLTCASDSLVPAGGDYNDIAHQSCTLAGSTPGTNQISGSAYIEQGFAYNPDDLWRNWGIMVVLIVGFLGTNALLGEHIKWGAGGKTVTFFAKENSETKGLNEELQRKKDKRNRKEETVEAGDGLKITSKSVLTWEDLCYDVPHPSGQGQLRLLNNIFGYVQPGKLTALMGASGAGKTTLLDVLAARKNIGVINGEKLVDGKPPGIAFQRGTAYAEQLDVHEPSQTVREALRFSADLRQPYDVPQSEKYAYVEEVISLLEMEDIADAIIGDPENGLAVEQRKRVTIGVELAAKPELLLFLDEPTSGLDSQSAFNIVRFLRKLAAAGQAILCTIHQPNSALFESFDRLLLLQRGGQCVYFGDIGKDAHVLLEYFHKNGADCPADLNPAEWMLDAIGAGQTPRIGNKDWGDIWKDSDEFAKVKENIIRMKRERIEEVGSAPEVEQKEYATPLWYQIKRVNARQQLSYWRTPNYGFTRFFNHVVIALFTGLAFLQLDDSRASLQYRVFVIFQVTVLPALILAQIEPKYAISRMISFREQSSKAYKTFPFALSMVIAEMPYSVLCAVGFFLPLYYIPGFQSESSRAGYQFFIILITEVFSVTLGQLIAAITPDPFISAHINPFVIIVFALFCGVTIPKPQIPKFWRAWLYQLDPFTRLIGGMLVTELHGRSVECTSVELNRFNAPANQTCGDYMSGYFAAGGPGYIVNNQTSECEYCAYKVGDEFYQPLGYEFSNRWRDLGIFAAFIGSNLILLFTAARFLNFNRR</sequence>
<comment type="similarity">
    <text evidence="2">Belongs to the ABC transporter superfamily. ABCG family. PDR (TC 3.A.1.205) subfamily.</text>
</comment>